<dbReference type="GO" id="GO:0016491">
    <property type="term" value="F:oxidoreductase activity"/>
    <property type="evidence" value="ECO:0007669"/>
    <property type="project" value="UniProtKB-KW"/>
</dbReference>
<dbReference type="EMBL" id="JAVHJO010000002">
    <property type="protein sequence ID" value="KAK6542893.1"/>
    <property type="molecule type" value="Genomic_DNA"/>
</dbReference>
<evidence type="ECO:0000259" key="4">
    <source>
        <dbReference type="PROSITE" id="PS51471"/>
    </source>
</evidence>
<dbReference type="PROSITE" id="PS51471">
    <property type="entry name" value="FE2OG_OXY"/>
    <property type="match status" value="1"/>
</dbReference>
<name>A0AAV9XLQ5_9PEZI</name>
<evidence type="ECO:0000256" key="2">
    <source>
        <dbReference type="RuleBase" id="RU003682"/>
    </source>
</evidence>
<keyword evidence="2" id="KW-0479">Metal-binding</keyword>
<proteinExistence type="inferred from homology"/>
<evidence type="ECO:0000256" key="3">
    <source>
        <dbReference type="SAM" id="SignalP"/>
    </source>
</evidence>
<dbReference type="Proteomes" id="UP001365542">
    <property type="component" value="Unassembled WGS sequence"/>
</dbReference>
<keyword evidence="6" id="KW-1185">Reference proteome</keyword>
<dbReference type="PANTHER" id="PTHR47990">
    <property type="entry name" value="2-OXOGLUTARATE (2OG) AND FE(II)-DEPENDENT OXYGENASE SUPERFAMILY PROTEIN-RELATED"/>
    <property type="match status" value="1"/>
</dbReference>
<protein>
    <recommendedName>
        <fullName evidence="4">Fe2OG dioxygenase domain-containing protein</fullName>
    </recommendedName>
</protein>
<gene>
    <name evidence="5" type="ORF">TWF694_006832</name>
</gene>
<dbReference type="InterPro" id="IPR050231">
    <property type="entry name" value="Iron_ascorbate_oxido_reductase"/>
</dbReference>
<dbReference type="InterPro" id="IPR044861">
    <property type="entry name" value="IPNS-like_FE2OG_OXY"/>
</dbReference>
<reference evidence="5 6" key="1">
    <citation type="submission" date="2019-10" db="EMBL/GenBank/DDBJ databases">
        <authorList>
            <person name="Palmer J.M."/>
        </authorList>
    </citation>
    <scope>NUCLEOTIDE SEQUENCE [LARGE SCALE GENOMIC DNA]</scope>
    <source>
        <strain evidence="5 6">TWF694</strain>
    </source>
</reference>
<accession>A0AAV9XLQ5</accession>
<feature type="signal peptide" evidence="3">
    <location>
        <begin position="1"/>
        <end position="20"/>
    </location>
</feature>
<evidence type="ECO:0000313" key="6">
    <source>
        <dbReference type="Proteomes" id="UP001365542"/>
    </source>
</evidence>
<evidence type="ECO:0000256" key="1">
    <source>
        <dbReference type="ARBA" id="ARBA00008056"/>
    </source>
</evidence>
<comment type="caution">
    <text evidence="5">The sequence shown here is derived from an EMBL/GenBank/DDBJ whole genome shotgun (WGS) entry which is preliminary data.</text>
</comment>
<keyword evidence="3" id="KW-0732">Signal</keyword>
<dbReference type="InterPro" id="IPR027443">
    <property type="entry name" value="IPNS-like_sf"/>
</dbReference>
<feature type="domain" description="Fe2OG dioxygenase" evidence="4">
    <location>
        <begin position="89"/>
        <end position="200"/>
    </location>
</feature>
<dbReference type="Gene3D" id="2.60.120.330">
    <property type="entry name" value="B-lactam Antibiotic, Isopenicillin N Synthase, Chain"/>
    <property type="match status" value="1"/>
</dbReference>
<dbReference type="Pfam" id="PF03171">
    <property type="entry name" value="2OG-FeII_Oxy"/>
    <property type="match status" value="1"/>
</dbReference>
<dbReference type="AlphaFoldDB" id="A0AAV9XLQ5"/>
<keyword evidence="2" id="KW-0560">Oxidoreductase</keyword>
<dbReference type="GO" id="GO:0046872">
    <property type="term" value="F:metal ion binding"/>
    <property type="evidence" value="ECO:0007669"/>
    <property type="project" value="UniProtKB-KW"/>
</dbReference>
<sequence length="239" mass="27090">MLLRVYWVCMRMHVWCNVQAIDFYADHPSNSTPPYQPLHGHNLYPNEQFKTILTSHITSILSLGAALMRCMAVALELPEDYFEQFTNPSFWVCRAIGYPPLTAEAREKNPDGVGCGAHSDYGCWTFLLADETKGALKVKSIDSKEGDEKWIDANPVEGCFVVNVGDMLMQWTNGLFRSTIHQVVHLGNNYRVSVPVFFEPAWDAKISPLQSCIDRTGGKARFGEVQYGEYLLEKVRNNF</sequence>
<dbReference type="SUPFAM" id="SSF51197">
    <property type="entry name" value="Clavaminate synthase-like"/>
    <property type="match status" value="1"/>
</dbReference>
<dbReference type="InterPro" id="IPR005123">
    <property type="entry name" value="Oxoglu/Fe-dep_dioxygenase_dom"/>
</dbReference>
<keyword evidence="2" id="KW-0408">Iron</keyword>
<feature type="chain" id="PRO_5043530324" description="Fe2OG dioxygenase domain-containing protein" evidence="3">
    <location>
        <begin position="21"/>
        <end position="239"/>
    </location>
</feature>
<comment type="similarity">
    <text evidence="1 2">Belongs to the iron/ascorbate-dependent oxidoreductase family.</text>
</comment>
<evidence type="ECO:0000313" key="5">
    <source>
        <dbReference type="EMBL" id="KAK6542893.1"/>
    </source>
</evidence>
<organism evidence="5 6">
    <name type="scientific">Orbilia ellipsospora</name>
    <dbReference type="NCBI Taxonomy" id="2528407"/>
    <lineage>
        <taxon>Eukaryota</taxon>
        <taxon>Fungi</taxon>
        <taxon>Dikarya</taxon>
        <taxon>Ascomycota</taxon>
        <taxon>Pezizomycotina</taxon>
        <taxon>Orbiliomycetes</taxon>
        <taxon>Orbiliales</taxon>
        <taxon>Orbiliaceae</taxon>
        <taxon>Orbilia</taxon>
    </lineage>
</organism>